<dbReference type="EMBL" id="CYSB01000011">
    <property type="protein sequence ID" value="CUH64495.1"/>
    <property type="molecule type" value="Genomic_DNA"/>
</dbReference>
<reference evidence="7 9" key="1">
    <citation type="submission" date="2015-09" db="EMBL/GenBank/DDBJ databases">
        <authorList>
            <consortium name="Swine Surveillance"/>
        </authorList>
    </citation>
    <scope>NUCLEOTIDE SEQUENCE [LARGE SCALE GENOMIC DNA]</scope>
    <source>
        <strain evidence="7 9">5120</strain>
    </source>
</reference>
<dbReference type="Gene3D" id="1.10.760.10">
    <property type="entry name" value="Cytochrome c-like domain"/>
    <property type="match status" value="1"/>
</dbReference>
<evidence type="ECO:0000313" key="6">
    <source>
        <dbReference type="EMBL" id="CUH64495.1"/>
    </source>
</evidence>
<evidence type="ECO:0000259" key="5">
    <source>
        <dbReference type="PROSITE" id="PS51007"/>
    </source>
</evidence>
<protein>
    <submittedName>
        <fullName evidence="6 7">Thiol oxidoreductase</fullName>
    </submittedName>
</protein>
<dbReference type="GO" id="GO:0046872">
    <property type="term" value="F:metal ion binding"/>
    <property type="evidence" value="ECO:0007669"/>
    <property type="project" value="UniProtKB-KW"/>
</dbReference>
<dbReference type="PANTHER" id="PTHR30600">
    <property type="entry name" value="CYTOCHROME C PEROXIDASE-RELATED"/>
    <property type="match status" value="1"/>
</dbReference>
<evidence type="ECO:0000256" key="3">
    <source>
        <dbReference type="ARBA" id="ARBA00023004"/>
    </source>
</evidence>
<sequence>MGRLRATVAGLRLSTFGIRAVEELTSSPAPVRKGSLPVPETMSKYLLPLLSLPLTAGAVLADLSQEPHLSPLPRTASEAARIDAVRAAPKDFTAPQKFEVLPAGAGTVLVRGGAALFAQPAANLTDTLDFELGRSLFEKLWVAAPSSTRASDGLGPVYNARACSGCHINDGRGHAPAGPEDDAKSFALKLSVPAPLDERAAEIASWIATAPEPNYGGQIQDFATANIGAEARLSVSYSSRQVTFEDGAVLALRQPEVALEQMAHGALHPDVMLSPRIAPPISGLGLIEAIPAADILALADPEDSNGDGISGRAAIAWSVEYDRWMLGRFGHKASQPTLRQQVAAALSTDLGLSTPLFPAGWGDCTEAQTKCRAAPHGDRDVRVHEVDDIALDLMTLYTANLGVPKRRNVDSPEVLRGKEIFHQAGCQACHTPNFVTHRLNETPERSFQLIWPYSDFLLHDMGEGLRDSRPEGIAGNQEWRTPPLWGIGLAQAASPEAGFLHDGRARTLLEAVMWHGGEAARAQNHIRQLPASDRDALIAFLESL</sequence>
<evidence type="ECO:0000256" key="4">
    <source>
        <dbReference type="PROSITE-ProRule" id="PRU00433"/>
    </source>
</evidence>
<dbReference type="Pfam" id="PF06537">
    <property type="entry name" value="DHOR"/>
    <property type="match status" value="1"/>
</dbReference>
<keyword evidence="3 4" id="KW-0408">Iron</keyword>
<evidence type="ECO:0000313" key="9">
    <source>
        <dbReference type="Proteomes" id="UP000051887"/>
    </source>
</evidence>
<keyword evidence="8" id="KW-1185">Reference proteome</keyword>
<evidence type="ECO:0000313" key="7">
    <source>
        <dbReference type="EMBL" id="CUH71632.1"/>
    </source>
</evidence>
<dbReference type="GO" id="GO:0020037">
    <property type="term" value="F:heme binding"/>
    <property type="evidence" value="ECO:0007669"/>
    <property type="project" value="InterPro"/>
</dbReference>
<dbReference type="InterPro" id="IPR036909">
    <property type="entry name" value="Cyt_c-like_dom_sf"/>
</dbReference>
<dbReference type="PROSITE" id="PS51007">
    <property type="entry name" value="CYTC"/>
    <property type="match status" value="2"/>
</dbReference>
<keyword evidence="1 4" id="KW-0349">Heme</keyword>
<dbReference type="InterPro" id="IPR009056">
    <property type="entry name" value="Cyt_c-like_dom"/>
</dbReference>
<dbReference type="Proteomes" id="UP000051086">
    <property type="component" value="Unassembled WGS sequence"/>
</dbReference>
<gene>
    <name evidence="6" type="ORF">TL5118_00900</name>
    <name evidence="7" type="ORF">TL5120_01421</name>
</gene>
<dbReference type="AlphaFoldDB" id="A0A0P1F8R5"/>
<organism evidence="7 9">
    <name type="scientific">Thalassovita autumnalis</name>
    <dbReference type="NCBI Taxonomy" id="2072972"/>
    <lineage>
        <taxon>Bacteria</taxon>
        <taxon>Pseudomonadati</taxon>
        <taxon>Pseudomonadota</taxon>
        <taxon>Alphaproteobacteria</taxon>
        <taxon>Rhodobacterales</taxon>
        <taxon>Roseobacteraceae</taxon>
        <taxon>Thalassovita</taxon>
    </lineage>
</organism>
<keyword evidence="2 4" id="KW-0479">Metal-binding</keyword>
<dbReference type="InterPro" id="IPR051395">
    <property type="entry name" value="Cytochrome_c_Peroxidase/MauG"/>
</dbReference>
<proteinExistence type="predicted"/>
<dbReference type="EMBL" id="CYSC01000023">
    <property type="protein sequence ID" value="CUH71632.1"/>
    <property type="molecule type" value="Genomic_DNA"/>
</dbReference>
<dbReference type="PANTHER" id="PTHR30600:SF4">
    <property type="entry name" value="CYTOCHROME C DOMAIN-CONTAINING PROTEIN"/>
    <property type="match status" value="1"/>
</dbReference>
<evidence type="ECO:0000313" key="8">
    <source>
        <dbReference type="Proteomes" id="UP000051086"/>
    </source>
</evidence>
<feature type="domain" description="Cytochrome c" evidence="5">
    <location>
        <begin position="412"/>
        <end position="544"/>
    </location>
</feature>
<accession>A0A0P1F8R5</accession>
<evidence type="ECO:0000256" key="1">
    <source>
        <dbReference type="ARBA" id="ARBA00022617"/>
    </source>
</evidence>
<dbReference type="PIRSF" id="PIRSF028099">
    <property type="entry name" value="DUF1111"/>
    <property type="match status" value="1"/>
</dbReference>
<dbReference type="GO" id="GO:0009055">
    <property type="term" value="F:electron transfer activity"/>
    <property type="evidence" value="ECO:0007669"/>
    <property type="project" value="InterPro"/>
</dbReference>
<dbReference type="SUPFAM" id="SSF46626">
    <property type="entry name" value="Cytochrome c"/>
    <property type="match status" value="1"/>
</dbReference>
<dbReference type="InterPro" id="IPR010538">
    <property type="entry name" value="DHOR"/>
</dbReference>
<name>A0A0P1F8R5_9RHOB</name>
<dbReference type="Proteomes" id="UP000051887">
    <property type="component" value="Unassembled WGS sequence"/>
</dbReference>
<dbReference type="GO" id="GO:0004130">
    <property type="term" value="F:cytochrome-c peroxidase activity"/>
    <property type="evidence" value="ECO:0007669"/>
    <property type="project" value="TreeGrafter"/>
</dbReference>
<reference evidence="6 8" key="2">
    <citation type="submission" date="2015-09" db="EMBL/GenBank/DDBJ databases">
        <authorList>
            <person name="Rodrigo-Torres L."/>
            <person name="Arahal D.R."/>
        </authorList>
    </citation>
    <scope>NUCLEOTIDE SEQUENCE [LARGE SCALE GENOMIC DNA]</scope>
    <source>
        <strain evidence="6 8">CECT 5118</strain>
    </source>
</reference>
<feature type="domain" description="Cytochrome c" evidence="5">
    <location>
        <begin position="128"/>
        <end position="242"/>
    </location>
</feature>
<evidence type="ECO:0000256" key="2">
    <source>
        <dbReference type="ARBA" id="ARBA00022723"/>
    </source>
</evidence>